<accession>A0A7J8BA74</accession>
<protein>
    <submittedName>
        <fullName evidence="1">Uncharacterized protein</fullName>
    </submittedName>
</protein>
<organism evidence="1 2">
    <name type="scientific">Rousettus aegyptiacus</name>
    <name type="common">Egyptian fruit bat</name>
    <name type="synonym">Pteropus aegyptiacus</name>
    <dbReference type="NCBI Taxonomy" id="9407"/>
    <lineage>
        <taxon>Eukaryota</taxon>
        <taxon>Metazoa</taxon>
        <taxon>Chordata</taxon>
        <taxon>Craniata</taxon>
        <taxon>Vertebrata</taxon>
        <taxon>Euteleostomi</taxon>
        <taxon>Mammalia</taxon>
        <taxon>Eutheria</taxon>
        <taxon>Laurasiatheria</taxon>
        <taxon>Chiroptera</taxon>
        <taxon>Yinpterochiroptera</taxon>
        <taxon>Pteropodoidea</taxon>
        <taxon>Pteropodidae</taxon>
        <taxon>Rousettinae</taxon>
        <taxon>Rousettus</taxon>
    </lineage>
</organism>
<dbReference type="AlphaFoldDB" id="A0A7J8BA74"/>
<reference evidence="1 2" key="1">
    <citation type="journal article" date="2020" name="Nature">
        <title>Six reference-quality genomes reveal evolution of bat adaptations.</title>
        <authorList>
            <person name="Jebb D."/>
            <person name="Huang Z."/>
            <person name="Pippel M."/>
            <person name="Hughes G.M."/>
            <person name="Lavrichenko K."/>
            <person name="Devanna P."/>
            <person name="Winkler S."/>
            <person name="Jermiin L.S."/>
            <person name="Skirmuntt E.C."/>
            <person name="Katzourakis A."/>
            <person name="Burkitt-Gray L."/>
            <person name="Ray D.A."/>
            <person name="Sullivan K.A.M."/>
            <person name="Roscito J.G."/>
            <person name="Kirilenko B.M."/>
            <person name="Davalos L.M."/>
            <person name="Corthals A.P."/>
            <person name="Power M.L."/>
            <person name="Jones G."/>
            <person name="Ransome R.D."/>
            <person name="Dechmann D.K.N."/>
            <person name="Locatelli A.G."/>
            <person name="Puechmaille S.J."/>
            <person name="Fedrigo O."/>
            <person name="Jarvis E.D."/>
            <person name="Hiller M."/>
            <person name="Vernes S.C."/>
            <person name="Myers E.W."/>
            <person name="Teeling E.C."/>
        </authorList>
    </citation>
    <scope>NUCLEOTIDE SEQUENCE [LARGE SCALE GENOMIC DNA]</scope>
    <source>
        <strain evidence="1">MRouAeg1</strain>
        <tissue evidence="1">Muscle</tissue>
    </source>
</reference>
<name>A0A7J8BA74_ROUAE</name>
<dbReference type="EMBL" id="JACASE010000018">
    <property type="protein sequence ID" value="KAF6395365.1"/>
    <property type="molecule type" value="Genomic_DNA"/>
</dbReference>
<sequence length="125" mass="14681">MTERGCLWKQDRQSCDWVSQTRPALDEPWAPKKAEAIRRIGPLLTCHSALLEERTIYYRRISLLWVPSRSPGMRSWGRLCALYRIAEKGGRTNLNHFHFKSIWLSRIGKKMGHSEPIWGFSNNRQ</sequence>
<comment type="caution">
    <text evidence="1">The sequence shown here is derived from an EMBL/GenBank/DDBJ whole genome shotgun (WGS) entry which is preliminary data.</text>
</comment>
<evidence type="ECO:0000313" key="1">
    <source>
        <dbReference type="EMBL" id="KAF6395365.1"/>
    </source>
</evidence>
<dbReference type="Proteomes" id="UP000593571">
    <property type="component" value="Unassembled WGS sequence"/>
</dbReference>
<keyword evidence="2" id="KW-1185">Reference proteome</keyword>
<proteinExistence type="predicted"/>
<evidence type="ECO:0000313" key="2">
    <source>
        <dbReference type="Proteomes" id="UP000593571"/>
    </source>
</evidence>
<gene>
    <name evidence="1" type="ORF">HJG63_009928</name>
</gene>